<protein>
    <submittedName>
        <fullName evidence="1">Uncharacterized protein</fullName>
    </submittedName>
</protein>
<evidence type="ECO:0000313" key="2">
    <source>
        <dbReference type="Proteomes" id="UP001172155"/>
    </source>
</evidence>
<keyword evidence="2" id="KW-1185">Reference proteome</keyword>
<dbReference type="Proteomes" id="UP001172155">
    <property type="component" value="Unassembled WGS sequence"/>
</dbReference>
<proteinExistence type="predicted"/>
<reference evidence="1" key="1">
    <citation type="submission" date="2023-06" db="EMBL/GenBank/DDBJ databases">
        <title>Genome-scale phylogeny and comparative genomics of the fungal order Sordariales.</title>
        <authorList>
            <consortium name="Lawrence Berkeley National Laboratory"/>
            <person name="Hensen N."/>
            <person name="Bonometti L."/>
            <person name="Westerberg I."/>
            <person name="Brannstrom I.O."/>
            <person name="Guillou S."/>
            <person name="Cros-Aarteil S."/>
            <person name="Calhoun S."/>
            <person name="Haridas S."/>
            <person name="Kuo A."/>
            <person name="Mondo S."/>
            <person name="Pangilinan J."/>
            <person name="Riley R."/>
            <person name="LaButti K."/>
            <person name="Andreopoulos B."/>
            <person name="Lipzen A."/>
            <person name="Chen C."/>
            <person name="Yanf M."/>
            <person name="Daum C."/>
            <person name="Ng V."/>
            <person name="Clum A."/>
            <person name="Steindorff A."/>
            <person name="Ohm R."/>
            <person name="Martin F."/>
            <person name="Silar P."/>
            <person name="Natvig D."/>
            <person name="Lalanne C."/>
            <person name="Gautier V."/>
            <person name="Ament-velasquez S.L."/>
            <person name="Kruys A."/>
            <person name="Hutchinson M.I."/>
            <person name="Powell A.J."/>
            <person name="Barry K."/>
            <person name="Miller A.N."/>
            <person name="Grigoriev I.V."/>
            <person name="Debuchy R."/>
            <person name="Gladieux P."/>
            <person name="Thoren M.H."/>
            <person name="Johannesson H."/>
        </authorList>
    </citation>
    <scope>NUCLEOTIDE SEQUENCE</scope>
    <source>
        <strain evidence="1">SMH3187-1</strain>
    </source>
</reference>
<dbReference type="EMBL" id="JAUKUD010000002">
    <property type="protein sequence ID" value="KAK0752114.1"/>
    <property type="molecule type" value="Genomic_DNA"/>
</dbReference>
<evidence type="ECO:0000313" key="1">
    <source>
        <dbReference type="EMBL" id="KAK0752114.1"/>
    </source>
</evidence>
<accession>A0AA40KAJ9</accession>
<dbReference type="AlphaFoldDB" id="A0AA40KAJ9"/>
<comment type="caution">
    <text evidence="1">The sequence shown here is derived from an EMBL/GenBank/DDBJ whole genome shotgun (WGS) entry which is preliminary data.</text>
</comment>
<name>A0AA40KAJ9_9PEZI</name>
<sequence length="218" mass="24066">MPHVPQSPCCIHRIEKTGGLLDVLDPSSATYVPLETSSSFIFGHHVRTGWRLASGGEVCGTTRKVAEVGRTLRGCGGPAVAFLSGRHPCTGDDSTGRRWAVMCGEAWWAGCRCHYFHRSRATISCCLSLDVFFFRKQLDSFTTICLRSVREGSQLETAMPSVPSSWSGLFTWKRGTGLDQSGLNACGTRRAISRGPAKKKSTCWRRSWTEIRGFRKES</sequence>
<gene>
    <name evidence="1" type="ORF">B0T18DRAFT_84218</name>
</gene>
<organism evidence="1 2">
    <name type="scientific">Schizothecium vesticola</name>
    <dbReference type="NCBI Taxonomy" id="314040"/>
    <lineage>
        <taxon>Eukaryota</taxon>
        <taxon>Fungi</taxon>
        <taxon>Dikarya</taxon>
        <taxon>Ascomycota</taxon>
        <taxon>Pezizomycotina</taxon>
        <taxon>Sordariomycetes</taxon>
        <taxon>Sordariomycetidae</taxon>
        <taxon>Sordariales</taxon>
        <taxon>Schizotheciaceae</taxon>
        <taxon>Schizothecium</taxon>
    </lineage>
</organism>